<dbReference type="EMBL" id="JAQIZZ010000008">
    <property type="protein sequence ID" value="KAJ5525677.1"/>
    <property type="molecule type" value="Genomic_DNA"/>
</dbReference>
<dbReference type="Proteomes" id="UP001220324">
    <property type="component" value="Unassembled WGS sequence"/>
</dbReference>
<dbReference type="GO" id="GO:0072330">
    <property type="term" value="P:monocarboxylic acid biosynthetic process"/>
    <property type="evidence" value="ECO:0007669"/>
    <property type="project" value="UniProtKB-ARBA"/>
</dbReference>
<dbReference type="InterPro" id="IPR000073">
    <property type="entry name" value="AB_hydrolase_1"/>
</dbReference>
<dbReference type="InterPro" id="IPR050266">
    <property type="entry name" value="AB_hydrolase_sf"/>
</dbReference>
<dbReference type="Gene3D" id="3.40.50.1820">
    <property type="entry name" value="alpha/beta hydrolase"/>
    <property type="match status" value="1"/>
</dbReference>
<evidence type="ECO:0000313" key="3">
    <source>
        <dbReference type="Proteomes" id="UP001220324"/>
    </source>
</evidence>
<evidence type="ECO:0000259" key="1">
    <source>
        <dbReference type="Pfam" id="PF12697"/>
    </source>
</evidence>
<organism evidence="2 3">
    <name type="scientific">Penicillium frequentans</name>
    <dbReference type="NCBI Taxonomy" id="3151616"/>
    <lineage>
        <taxon>Eukaryota</taxon>
        <taxon>Fungi</taxon>
        <taxon>Dikarya</taxon>
        <taxon>Ascomycota</taxon>
        <taxon>Pezizomycotina</taxon>
        <taxon>Eurotiomycetes</taxon>
        <taxon>Eurotiomycetidae</taxon>
        <taxon>Eurotiales</taxon>
        <taxon>Aspergillaceae</taxon>
        <taxon>Penicillium</taxon>
    </lineage>
</organism>
<reference evidence="2 3" key="1">
    <citation type="journal article" date="2023" name="IMA Fungus">
        <title>Comparative genomic study of the Penicillium genus elucidates a diverse pangenome and 15 lateral gene transfer events.</title>
        <authorList>
            <person name="Petersen C."/>
            <person name="Sorensen T."/>
            <person name="Nielsen M.R."/>
            <person name="Sondergaard T.E."/>
            <person name="Sorensen J.L."/>
            <person name="Fitzpatrick D.A."/>
            <person name="Frisvad J.C."/>
            <person name="Nielsen K.L."/>
        </authorList>
    </citation>
    <scope>NUCLEOTIDE SEQUENCE [LARGE SCALE GENOMIC DNA]</scope>
    <source>
        <strain evidence="2 3">IBT 35679</strain>
    </source>
</reference>
<comment type="caution">
    <text evidence="2">The sequence shown here is derived from an EMBL/GenBank/DDBJ whole genome shotgun (WGS) entry which is preliminary data.</text>
</comment>
<dbReference type="GO" id="GO:0017000">
    <property type="term" value="P:antibiotic biosynthetic process"/>
    <property type="evidence" value="ECO:0007669"/>
    <property type="project" value="UniProtKB-ARBA"/>
</dbReference>
<name>A0AAD6CP69_9EURO</name>
<dbReference type="AlphaFoldDB" id="A0AAD6CP69"/>
<dbReference type="InterPro" id="IPR029058">
    <property type="entry name" value="AB_hydrolase_fold"/>
</dbReference>
<sequence length="308" mass="34509">MEHFRYSASVGTHSLSYALRGIPREPGTPLVIILPGITRSALEWGAVCRYLESGASIFLYERSGYGRSEESPNEPDSLTIINELCHLLKSAALEPPYLVVGHSWGGTLAREFVAARPIEDISGLVLVDAVQERMQFETWPDPSISAVSEGLDYFDVVGLTKNHQLTASEWSEYMAEQFSEKHVRQANRELPYLQISRSVIERKRQLEPGKNLLQGRPLSVLMGNSRRDVALMYAAGVAHGRGTEAQRATFRRYLATWDQSEDSFQREFLNMSSLSRLSVATKSGHNVPITEPELIADEVRWVLQNVTS</sequence>
<dbReference type="SUPFAM" id="SSF53474">
    <property type="entry name" value="alpha/beta-Hydrolases"/>
    <property type="match status" value="1"/>
</dbReference>
<proteinExistence type="predicted"/>
<evidence type="ECO:0000313" key="2">
    <source>
        <dbReference type="EMBL" id="KAJ5525677.1"/>
    </source>
</evidence>
<dbReference type="Pfam" id="PF12697">
    <property type="entry name" value="Abhydrolase_6"/>
    <property type="match status" value="1"/>
</dbReference>
<gene>
    <name evidence="2" type="ORF">N7494_012327</name>
</gene>
<feature type="domain" description="AB hydrolase-1" evidence="1">
    <location>
        <begin position="31"/>
        <end position="297"/>
    </location>
</feature>
<keyword evidence="3" id="KW-1185">Reference proteome</keyword>
<protein>
    <recommendedName>
        <fullName evidence="1">AB hydrolase-1 domain-containing protein</fullName>
    </recommendedName>
</protein>
<dbReference type="PANTHER" id="PTHR43798">
    <property type="entry name" value="MONOACYLGLYCEROL LIPASE"/>
    <property type="match status" value="1"/>
</dbReference>
<accession>A0AAD6CP69</accession>